<keyword evidence="5" id="KW-0648">Protein biosynthesis</keyword>
<dbReference type="PANTHER" id="PTHR11586">
    <property type="entry name" value="TRNA-AMINOACYLATION COFACTOR ARC1 FAMILY MEMBER"/>
    <property type="match status" value="1"/>
</dbReference>
<dbReference type="GO" id="GO:0017102">
    <property type="term" value="C:methionyl glutamyl tRNA synthetase complex"/>
    <property type="evidence" value="ECO:0007669"/>
    <property type="project" value="TreeGrafter"/>
</dbReference>
<feature type="region of interest" description="Disordered" evidence="7">
    <location>
        <begin position="179"/>
        <end position="204"/>
    </location>
</feature>
<dbReference type="Gene3D" id="1.20.1050.130">
    <property type="match status" value="1"/>
</dbReference>
<dbReference type="EMBL" id="JAEPRA010000003">
    <property type="protein sequence ID" value="KAG2187439.1"/>
    <property type="molecule type" value="Genomic_DNA"/>
</dbReference>
<evidence type="ECO:0000256" key="7">
    <source>
        <dbReference type="SAM" id="MobiDB-lite"/>
    </source>
</evidence>
<name>A0A8H7Q6L3_9FUNG</name>
<reference evidence="9" key="1">
    <citation type="submission" date="2020-12" db="EMBL/GenBank/DDBJ databases">
        <title>Metabolic potential, ecology and presence of endohyphal bacteria is reflected in genomic diversity of Mucoromycotina.</title>
        <authorList>
            <person name="Muszewska A."/>
            <person name="Okrasinska A."/>
            <person name="Steczkiewicz K."/>
            <person name="Drgas O."/>
            <person name="Orlowska M."/>
            <person name="Perlinska-Lenart U."/>
            <person name="Aleksandrzak-Piekarczyk T."/>
            <person name="Szatraj K."/>
            <person name="Zielenkiewicz U."/>
            <person name="Pilsyk S."/>
            <person name="Malc E."/>
            <person name="Mieczkowski P."/>
            <person name="Kruszewska J.S."/>
            <person name="Biernat P."/>
            <person name="Pawlowska J."/>
        </authorList>
    </citation>
    <scope>NUCLEOTIDE SEQUENCE</scope>
    <source>
        <strain evidence="9">WA0000051536</strain>
    </source>
</reference>
<dbReference type="Pfam" id="PF21972">
    <property type="entry name" value="Arc1p_N_like"/>
    <property type="match status" value="1"/>
</dbReference>
<comment type="caution">
    <text evidence="9">The sequence shown here is derived from an EMBL/GenBank/DDBJ whole genome shotgun (WGS) entry which is preliminary data.</text>
</comment>
<keyword evidence="3 6" id="KW-0820">tRNA-binding</keyword>
<dbReference type="PROSITE" id="PS50886">
    <property type="entry name" value="TRBD"/>
    <property type="match status" value="1"/>
</dbReference>
<dbReference type="Gene3D" id="2.40.50.140">
    <property type="entry name" value="Nucleic acid-binding proteins"/>
    <property type="match status" value="1"/>
</dbReference>
<dbReference type="GO" id="GO:0006412">
    <property type="term" value="P:translation"/>
    <property type="evidence" value="ECO:0007669"/>
    <property type="project" value="UniProtKB-KW"/>
</dbReference>
<keyword evidence="2" id="KW-0963">Cytoplasm</keyword>
<protein>
    <recommendedName>
        <fullName evidence="8">tRNA-binding domain-containing protein</fullName>
    </recommendedName>
</protein>
<evidence type="ECO:0000256" key="5">
    <source>
        <dbReference type="ARBA" id="ARBA00022917"/>
    </source>
</evidence>
<dbReference type="InterPro" id="IPR012340">
    <property type="entry name" value="NA-bd_OB-fold"/>
</dbReference>
<evidence type="ECO:0000313" key="9">
    <source>
        <dbReference type="EMBL" id="KAG2187439.1"/>
    </source>
</evidence>
<comment type="subcellular location">
    <subcellularLocation>
        <location evidence="1">Cytoplasm</location>
    </subcellularLocation>
</comment>
<evidence type="ECO:0000313" key="10">
    <source>
        <dbReference type="Proteomes" id="UP000612746"/>
    </source>
</evidence>
<evidence type="ECO:0000256" key="4">
    <source>
        <dbReference type="ARBA" id="ARBA00022884"/>
    </source>
</evidence>
<dbReference type="SUPFAM" id="SSF47616">
    <property type="entry name" value="GST C-terminal domain-like"/>
    <property type="match status" value="1"/>
</dbReference>
<dbReference type="GO" id="GO:0000049">
    <property type="term" value="F:tRNA binding"/>
    <property type="evidence" value="ECO:0007669"/>
    <property type="project" value="UniProtKB-UniRule"/>
</dbReference>
<evidence type="ECO:0000259" key="8">
    <source>
        <dbReference type="PROSITE" id="PS50886"/>
    </source>
</evidence>
<proteinExistence type="predicted"/>
<dbReference type="AlphaFoldDB" id="A0A8H7Q6L3"/>
<dbReference type="InterPro" id="IPR002547">
    <property type="entry name" value="tRNA-bd_dom"/>
</dbReference>
<dbReference type="InterPro" id="IPR051270">
    <property type="entry name" value="Tyrosine-tRNA_ligase_regulator"/>
</dbReference>
<accession>A0A8H7Q6L3</accession>
<evidence type="ECO:0000256" key="1">
    <source>
        <dbReference type="ARBA" id="ARBA00004496"/>
    </source>
</evidence>
<dbReference type="SUPFAM" id="SSF50249">
    <property type="entry name" value="Nucleic acid-binding proteins"/>
    <property type="match status" value="1"/>
</dbReference>
<gene>
    <name evidence="9" type="ORF">INT44_005127</name>
</gene>
<dbReference type="Pfam" id="PF01588">
    <property type="entry name" value="tRNA_bind"/>
    <property type="match status" value="1"/>
</dbReference>
<dbReference type="Proteomes" id="UP000612746">
    <property type="component" value="Unassembled WGS sequence"/>
</dbReference>
<keyword evidence="4 6" id="KW-0694">RNA-binding</keyword>
<dbReference type="CDD" id="cd02799">
    <property type="entry name" value="tRNA_bind_EMAP-II_like"/>
    <property type="match status" value="1"/>
</dbReference>
<organism evidence="9 10">
    <name type="scientific">Umbelopsis vinacea</name>
    <dbReference type="NCBI Taxonomy" id="44442"/>
    <lineage>
        <taxon>Eukaryota</taxon>
        <taxon>Fungi</taxon>
        <taxon>Fungi incertae sedis</taxon>
        <taxon>Mucoromycota</taxon>
        <taxon>Mucoromycotina</taxon>
        <taxon>Umbelopsidomycetes</taxon>
        <taxon>Umbelopsidales</taxon>
        <taxon>Umbelopsidaceae</taxon>
        <taxon>Umbelopsis</taxon>
    </lineage>
</organism>
<evidence type="ECO:0000256" key="6">
    <source>
        <dbReference type="PROSITE-ProRule" id="PRU00209"/>
    </source>
</evidence>
<dbReference type="OrthoDB" id="19141at2759"/>
<dbReference type="InterPro" id="IPR053836">
    <property type="entry name" value="Arc1-like_N"/>
</dbReference>
<dbReference type="CDD" id="cd10289">
    <property type="entry name" value="GST_C_AaRS_like"/>
    <property type="match status" value="1"/>
</dbReference>
<sequence>MPASEKAILLVKAVAGNASADASNDIKSIASSKPQLLGQSDEEKKQVDTWLACSEKNVTSAGNVEGNLAKLNDQLRENTYVTGNHLTVADLVAFADLHSHAQVINVANTPNVLRWFDLIQNTVVKGNPTAEKEFSLVTVDLDNVPEPVITVAKKEKKGEGKVEAAVKGAAAAVTEAVVPEKKEKKAKKEKKEKAPPAPAAPEQPVVSRLDIRVGHIVSCKKHDDADALYVEQIDVGDPEGTPRTIVSGLVKWYPVEEMQNRTVLVLCNLKPANMRGVKSQGMVLCASPADGTKVELLAPVDLTKVKPGDRVYFEGMEGTPEAVLNPKKKYWETVQPDFKTNGETFAFFQDKPFLIKSSSGEDIKVKAASVTDGLIR</sequence>
<dbReference type="FunFam" id="2.40.50.140:FF:000047">
    <property type="entry name" value="tyrosine--tRNA ligase, cytoplasmic isoform X2"/>
    <property type="match status" value="1"/>
</dbReference>
<keyword evidence="10" id="KW-1185">Reference proteome</keyword>
<dbReference type="InterPro" id="IPR036282">
    <property type="entry name" value="Glutathione-S-Trfase_C_sf"/>
</dbReference>
<feature type="domain" description="TRNA-binding" evidence="8">
    <location>
        <begin position="205"/>
        <end position="312"/>
    </location>
</feature>
<dbReference type="PANTHER" id="PTHR11586:SF33">
    <property type="entry name" value="AMINOACYL TRNA SYNTHASE COMPLEX-INTERACTING MULTIFUNCTIONAL PROTEIN 1"/>
    <property type="match status" value="1"/>
</dbReference>
<evidence type="ECO:0000256" key="2">
    <source>
        <dbReference type="ARBA" id="ARBA00022490"/>
    </source>
</evidence>
<evidence type="ECO:0000256" key="3">
    <source>
        <dbReference type="ARBA" id="ARBA00022555"/>
    </source>
</evidence>